<reference evidence="4 5" key="1">
    <citation type="journal article" date="2015" name="Genome Biol.">
        <title>Comparative genomics of Steinernema reveals deeply conserved gene regulatory networks.</title>
        <authorList>
            <person name="Dillman A.R."/>
            <person name="Macchietto M."/>
            <person name="Porter C.F."/>
            <person name="Rogers A."/>
            <person name="Williams B."/>
            <person name="Antoshechkin I."/>
            <person name="Lee M.M."/>
            <person name="Goodwin Z."/>
            <person name="Lu X."/>
            <person name="Lewis E.E."/>
            <person name="Goodrich-Blair H."/>
            <person name="Stock S.P."/>
            <person name="Adams B.J."/>
            <person name="Sternberg P.W."/>
            <person name="Mortazavi A."/>
        </authorList>
    </citation>
    <scope>NUCLEOTIDE SEQUENCE [LARGE SCALE GENOMIC DNA]</scope>
    <source>
        <strain evidence="4 5">ALL</strain>
    </source>
</reference>
<evidence type="ECO:0000256" key="1">
    <source>
        <dbReference type="SAM" id="MobiDB-lite"/>
    </source>
</evidence>
<dbReference type="Proteomes" id="UP000298663">
    <property type="component" value="Unassembled WGS sequence"/>
</dbReference>
<dbReference type="InterPro" id="IPR019430">
    <property type="entry name" value="7TM_GPCR_serpentine_rcpt_Srx"/>
</dbReference>
<dbReference type="OrthoDB" id="5800536at2759"/>
<gene>
    <name evidence="4" type="ORF">L596_020934</name>
</gene>
<name>A0A4U5MV70_STECR</name>
<keyword evidence="2" id="KW-1133">Transmembrane helix</keyword>
<dbReference type="AlphaFoldDB" id="A0A4U5MV70"/>
<keyword evidence="5" id="KW-1185">Reference proteome</keyword>
<evidence type="ECO:0000313" key="5">
    <source>
        <dbReference type="Proteomes" id="UP000298663"/>
    </source>
</evidence>
<organism evidence="4 5">
    <name type="scientific">Steinernema carpocapsae</name>
    <name type="common">Entomopathogenic nematode</name>
    <dbReference type="NCBI Taxonomy" id="34508"/>
    <lineage>
        <taxon>Eukaryota</taxon>
        <taxon>Metazoa</taxon>
        <taxon>Ecdysozoa</taxon>
        <taxon>Nematoda</taxon>
        <taxon>Chromadorea</taxon>
        <taxon>Rhabditida</taxon>
        <taxon>Tylenchina</taxon>
        <taxon>Panagrolaimomorpha</taxon>
        <taxon>Strongyloidoidea</taxon>
        <taxon>Steinernematidae</taxon>
        <taxon>Steinernema</taxon>
    </lineage>
</organism>
<evidence type="ECO:0000256" key="2">
    <source>
        <dbReference type="SAM" id="Phobius"/>
    </source>
</evidence>
<feature type="domain" description="7TM GPCR serpentine receptor class x (Srx)" evidence="3">
    <location>
        <begin position="2"/>
        <end position="66"/>
    </location>
</feature>
<evidence type="ECO:0000313" key="4">
    <source>
        <dbReference type="EMBL" id="TKR73648.1"/>
    </source>
</evidence>
<protein>
    <recommendedName>
        <fullName evidence="3">7TM GPCR serpentine receptor class x (Srx) domain-containing protein</fullName>
    </recommendedName>
</protein>
<evidence type="ECO:0000259" key="3">
    <source>
        <dbReference type="Pfam" id="PF10328"/>
    </source>
</evidence>
<dbReference type="CDD" id="cd00637">
    <property type="entry name" value="7tm_classA_rhodopsin-like"/>
    <property type="match status" value="1"/>
</dbReference>
<accession>A0A4U5MV70</accession>
<comment type="caution">
    <text evidence="4">The sequence shown here is derived from an EMBL/GenBank/DDBJ whole genome shotgun (WGS) entry which is preliminary data.</text>
</comment>
<dbReference type="SUPFAM" id="SSF81321">
    <property type="entry name" value="Family A G protein-coupled receptor-like"/>
    <property type="match status" value="1"/>
</dbReference>
<feature type="transmembrane region" description="Helical" evidence="2">
    <location>
        <begin position="28"/>
        <end position="49"/>
    </location>
</feature>
<sequence length="113" mass="12828">MHSIVSLNRCIAVYSTLKYKLIFTNRNCAIVIVSLWIAVICSASFLLVFPCNAIGYSPRDYEYIFVKCKADLWRDFSIVDLSAKRDDDNGGDNYCPGKQSQPQRIKSAPNLRI</sequence>
<proteinExistence type="predicted"/>
<keyword evidence="2" id="KW-0472">Membrane</keyword>
<feature type="region of interest" description="Disordered" evidence="1">
    <location>
        <begin position="84"/>
        <end position="113"/>
    </location>
</feature>
<keyword evidence="2" id="KW-0812">Transmembrane</keyword>
<reference evidence="4 5" key="2">
    <citation type="journal article" date="2019" name="G3 (Bethesda)">
        <title>Hybrid Assembly of the Genome of the Entomopathogenic Nematode Steinernema carpocapsae Identifies the X-Chromosome.</title>
        <authorList>
            <person name="Serra L."/>
            <person name="Macchietto M."/>
            <person name="Macias-Munoz A."/>
            <person name="McGill C.J."/>
            <person name="Rodriguez I.M."/>
            <person name="Rodriguez B."/>
            <person name="Murad R."/>
            <person name="Mortazavi A."/>
        </authorList>
    </citation>
    <scope>NUCLEOTIDE SEQUENCE [LARGE SCALE GENOMIC DNA]</scope>
    <source>
        <strain evidence="4 5">ALL</strain>
    </source>
</reference>
<dbReference type="Pfam" id="PF10328">
    <property type="entry name" value="7TM_GPCR_Srx"/>
    <property type="match status" value="1"/>
</dbReference>
<dbReference type="Gene3D" id="1.20.1070.10">
    <property type="entry name" value="Rhodopsin 7-helix transmembrane proteins"/>
    <property type="match status" value="1"/>
</dbReference>
<dbReference type="EMBL" id="AZBU02000006">
    <property type="protein sequence ID" value="TKR73648.1"/>
    <property type="molecule type" value="Genomic_DNA"/>
</dbReference>